<gene>
    <name evidence="2" type="ORF">AN216_23590</name>
</gene>
<dbReference type="AlphaFoldDB" id="A0A1E7JVZ4"/>
<name>A0A1E7JVZ4_9ACTN</name>
<comment type="caution">
    <text evidence="2">The sequence shown here is derived from an EMBL/GenBank/DDBJ whole genome shotgun (WGS) entry which is preliminary data.</text>
</comment>
<reference evidence="2 3" key="1">
    <citation type="journal article" date="2016" name="Front. Microbiol.">
        <title>Comparative Genomics Analysis of Streptomyces Species Reveals Their Adaptation to the Marine Environment and Their Diversity at the Genomic Level.</title>
        <authorList>
            <person name="Tian X."/>
            <person name="Zhang Z."/>
            <person name="Yang T."/>
            <person name="Chen M."/>
            <person name="Li J."/>
            <person name="Chen F."/>
            <person name="Yang J."/>
            <person name="Li W."/>
            <person name="Zhang B."/>
            <person name="Zhang Z."/>
            <person name="Wu J."/>
            <person name="Zhang C."/>
            <person name="Long L."/>
            <person name="Xiao J."/>
        </authorList>
    </citation>
    <scope>NUCLEOTIDE SEQUENCE [LARGE SCALE GENOMIC DNA]</scope>
    <source>
        <strain evidence="2 3">SCSIO 02100</strain>
    </source>
</reference>
<accession>A0A1E7JVZ4</accession>
<sequence>MTSGPTLLGGSSFALFGVGLLLWTVTRLWQRLPVAAGVPQVTAATLAGCVGVLSAAVGGWLLLSG</sequence>
<evidence type="ECO:0000313" key="3">
    <source>
        <dbReference type="Proteomes" id="UP000176101"/>
    </source>
</evidence>
<dbReference type="OrthoDB" id="4331138at2"/>
<dbReference type="RefSeq" id="WP_070198721.1">
    <property type="nucleotide sequence ID" value="NZ_LJGU01000151.1"/>
</dbReference>
<keyword evidence="1" id="KW-1133">Transmembrane helix</keyword>
<dbReference type="EMBL" id="LJGU01000151">
    <property type="protein sequence ID" value="OEU95487.1"/>
    <property type="molecule type" value="Genomic_DNA"/>
</dbReference>
<evidence type="ECO:0000256" key="1">
    <source>
        <dbReference type="SAM" id="Phobius"/>
    </source>
</evidence>
<feature type="transmembrane region" description="Helical" evidence="1">
    <location>
        <begin position="6"/>
        <end position="29"/>
    </location>
</feature>
<keyword evidence="1" id="KW-0812">Transmembrane</keyword>
<keyword evidence="3" id="KW-1185">Reference proteome</keyword>
<proteinExistence type="predicted"/>
<keyword evidence="1" id="KW-0472">Membrane</keyword>
<dbReference type="Proteomes" id="UP000176101">
    <property type="component" value="Unassembled WGS sequence"/>
</dbReference>
<protein>
    <submittedName>
        <fullName evidence="2">Uncharacterized protein</fullName>
    </submittedName>
</protein>
<feature type="transmembrane region" description="Helical" evidence="1">
    <location>
        <begin position="41"/>
        <end position="63"/>
    </location>
</feature>
<evidence type="ECO:0000313" key="2">
    <source>
        <dbReference type="EMBL" id="OEU95487.1"/>
    </source>
</evidence>
<organism evidence="2 3">
    <name type="scientific">Streptomyces oceani</name>
    <dbReference type="NCBI Taxonomy" id="1075402"/>
    <lineage>
        <taxon>Bacteria</taxon>
        <taxon>Bacillati</taxon>
        <taxon>Actinomycetota</taxon>
        <taxon>Actinomycetes</taxon>
        <taxon>Kitasatosporales</taxon>
        <taxon>Streptomycetaceae</taxon>
        <taxon>Streptomyces</taxon>
    </lineage>
</organism>